<keyword evidence="2" id="KW-0472">Membrane</keyword>
<dbReference type="CDD" id="cd02972">
    <property type="entry name" value="DsbA_family"/>
    <property type="match status" value="1"/>
</dbReference>
<dbReference type="InterPro" id="IPR036249">
    <property type="entry name" value="Thioredoxin-like_sf"/>
</dbReference>
<dbReference type="AlphaFoldDB" id="A0A7H1Q6M5"/>
<dbReference type="EMBL" id="CP051006">
    <property type="protein sequence ID" value="QNT95955.1"/>
    <property type="molecule type" value="Genomic_DNA"/>
</dbReference>
<dbReference type="InterPro" id="IPR012336">
    <property type="entry name" value="Thioredoxin-like_fold"/>
</dbReference>
<feature type="region of interest" description="Disordered" evidence="1">
    <location>
        <begin position="1"/>
        <end position="61"/>
    </location>
</feature>
<dbReference type="Gene3D" id="3.40.30.10">
    <property type="entry name" value="Glutaredoxin"/>
    <property type="match status" value="1"/>
</dbReference>
<accession>A0A7H1Q6M5</accession>
<protein>
    <submittedName>
        <fullName evidence="4">DSBA oxidoreductase</fullName>
    </submittedName>
</protein>
<feature type="transmembrane region" description="Helical" evidence="2">
    <location>
        <begin position="66"/>
        <end position="87"/>
    </location>
</feature>
<sequence>MRRSARLLVSDAPVPHSYPAQGNCATPRENTQMSKRNSQASKNAARERLRVERERQAKRDKARRQAFVAGGVVVALAAAGGIGYAVVQANKPSYWEGLKNAKVVAPAHTEGAKGATVVIGKASAKKTLKMYEDPRCPVCAQFEQTVGSTLHKDIDDGKFKYQYVGATFLDAHDNGVGSKNALSALGAALNISPEAFLDYKSALYSTKWHPDENDDKFKDDNYLIKIADTVPALKGNVTFQNAVKKGTYDAWAVNMSKQFDNNKDGVTGTPAFVMDGKQLNGGNMITSVDEFNKVIDAAVKG</sequence>
<dbReference type="Proteomes" id="UP000516422">
    <property type="component" value="Chromosome"/>
</dbReference>
<feature type="compositionally biased region" description="Basic and acidic residues" evidence="1">
    <location>
        <begin position="44"/>
        <end position="59"/>
    </location>
</feature>
<keyword evidence="2" id="KW-1133">Transmembrane helix</keyword>
<evidence type="ECO:0000256" key="2">
    <source>
        <dbReference type="SAM" id="Phobius"/>
    </source>
</evidence>
<feature type="domain" description="Thioredoxin-like fold" evidence="3">
    <location>
        <begin position="114"/>
        <end position="296"/>
    </location>
</feature>
<keyword evidence="2" id="KW-0812">Transmembrane</keyword>
<evidence type="ECO:0000313" key="4">
    <source>
        <dbReference type="EMBL" id="QNT95955.1"/>
    </source>
</evidence>
<dbReference type="KEGG" id="sgf:HEP81_05703"/>
<organism evidence="4 5">
    <name type="scientific">Streptomyces griseofuscus</name>
    <dbReference type="NCBI Taxonomy" id="146922"/>
    <lineage>
        <taxon>Bacteria</taxon>
        <taxon>Bacillati</taxon>
        <taxon>Actinomycetota</taxon>
        <taxon>Actinomycetes</taxon>
        <taxon>Kitasatosporales</taxon>
        <taxon>Streptomycetaceae</taxon>
        <taxon>Streptomyces</taxon>
    </lineage>
</organism>
<feature type="compositionally biased region" description="Polar residues" evidence="1">
    <location>
        <begin position="28"/>
        <end position="42"/>
    </location>
</feature>
<evidence type="ECO:0000259" key="3">
    <source>
        <dbReference type="Pfam" id="PF13462"/>
    </source>
</evidence>
<gene>
    <name evidence="4" type="ORF">HEP81_05703</name>
</gene>
<name>A0A7H1Q6M5_9ACTN</name>
<evidence type="ECO:0000256" key="1">
    <source>
        <dbReference type="SAM" id="MobiDB-lite"/>
    </source>
</evidence>
<dbReference type="SUPFAM" id="SSF52833">
    <property type="entry name" value="Thioredoxin-like"/>
    <property type="match status" value="1"/>
</dbReference>
<dbReference type="Pfam" id="PF13462">
    <property type="entry name" value="Thioredoxin_4"/>
    <property type="match status" value="1"/>
</dbReference>
<reference evidence="4 5" key="1">
    <citation type="submission" date="2020-04" db="EMBL/GenBank/DDBJ databases">
        <title>Characterization and engineering of Streptomyces griseofuscus DSM40191 as a potential heterologous host for expression of BGCs.</title>
        <authorList>
            <person name="Gren T."/>
            <person name="Whitford C.M."/>
            <person name="Mohite O.S."/>
            <person name="Joergensen T.S."/>
            <person name="Nielsen J.B."/>
            <person name="Lee S.Y."/>
            <person name="Weber T."/>
        </authorList>
    </citation>
    <scope>NUCLEOTIDE SEQUENCE [LARGE SCALE GENOMIC DNA]</scope>
    <source>
        <strain evidence="4 5">DSM 40191</strain>
    </source>
</reference>
<proteinExistence type="predicted"/>
<evidence type="ECO:0000313" key="5">
    <source>
        <dbReference type="Proteomes" id="UP000516422"/>
    </source>
</evidence>